<dbReference type="PROSITE" id="PS50262">
    <property type="entry name" value="G_PROTEIN_RECEP_F1_2"/>
    <property type="match status" value="1"/>
</dbReference>
<sequence>MAEFLSTTVAGSQAQPSIERNGISGYDVISAMPALVEYLDEAGNATNQTASRWFFDGMYYDLTQLTSVYAILIILSVMVMVVGLTGNSMVIAVVCRHRSMRTPTNFYIVSLALSDFLVTSFVMPLKLLELSADVDISILNAAMCSILGFVQPYFVFTSIWTLVAISIDRYLVILHPLRSRSFNTRSRAIRNVAAIWAMPFLVLAGYFYPHRTMNYRMTSELGVIRRTACRSDLPHMIQQWYALFQFTVLLLVPVALLCFTCFSIARRLFRLTEDEKMLKTSLRKEEASRRKVAKMVLVVVFAFVMCWAPFFIVTLLNHFLQFLVNRNFFFWQCILFLLGFSNSCMNPIIYAFMSRAFRRGFRGIIVCFCPCTKVCFKNKSKFVNPRRSVTIISSEPATEACRVGGEGAKANAKRRRAAGGGLDRNSRWNNTQYSTMSETENIDMTRISSSGSANGGPCEHHSTRNKTDSFINKSPVTATTPTDSPRQGEFENNNFSQKNSQESGNSPNSFDKIEEEGPFEDVALDEGSRENPAASSKPCIDYNRNTPPHPTEKQLHGFVQDTDEEPGCTAPLLSISEDNPTVANGD</sequence>
<dbReference type="InterPro" id="IPR000611">
    <property type="entry name" value="NPY_rcpt"/>
</dbReference>
<feature type="domain" description="G-protein coupled receptors family 1 profile" evidence="12">
    <location>
        <begin position="86"/>
        <end position="350"/>
    </location>
</feature>
<protein>
    <recommendedName>
        <fullName evidence="12">G-protein coupled receptors family 1 profile domain-containing protein</fullName>
    </recommendedName>
</protein>
<keyword evidence="4 11" id="KW-1133">Transmembrane helix</keyword>
<feature type="compositionally biased region" description="Polar residues" evidence="10">
    <location>
        <begin position="427"/>
        <end position="439"/>
    </location>
</feature>
<dbReference type="InterPro" id="IPR017452">
    <property type="entry name" value="GPCR_Rhodpsn_7TM"/>
</dbReference>
<keyword evidence="6 11" id="KW-0472">Membrane</keyword>
<evidence type="ECO:0000256" key="9">
    <source>
        <dbReference type="RuleBase" id="RU000688"/>
    </source>
</evidence>
<dbReference type="SUPFAM" id="SSF81321">
    <property type="entry name" value="Family A G protein-coupled receptor-like"/>
    <property type="match status" value="1"/>
</dbReference>
<name>A0A914BEJ5_PATMI</name>
<evidence type="ECO:0000256" key="8">
    <source>
        <dbReference type="ARBA" id="ARBA00023224"/>
    </source>
</evidence>
<dbReference type="RefSeq" id="XP_038074499.1">
    <property type="nucleotide sequence ID" value="XM_038218571.1"/>
</dbReference>
<evidence type="ECO:0000256" key="2">
    <source>
        <dbReference type="ARBA" id="ARBA00010663"/>
    </source>
</evidence>
<keyword evidence="8 9" id="KW-0807">Transducer</keyword>
<dbReference type="OrthoDB" id="2101615at2759"/>
<feature type="transmembrane region" description="Helical" evidence="11">
    <location>
        <begin position="137"/>
        <end position="167"/>
    </location>
</feature>
<keyword evidence="5 9" id="KW-0297">G-protein coupled receptor</keyword>
<dbReference type="Gene3D" id="1.20.1070.10">
    <property type="entry name" value="Rhodopsin 7-helix transmembrane proteins"/>
    <property type="match status" value="1"/>
</dbReference>
<feature type="transmembrane region" description="Helical" evidence="11">
    <location>
        <begin position="328"/>
        <end position="352"/>
    </location>
</feature>
<feature type="transmembrane region" description="Helical" evidence="11">
    <location>
        <begin position="240"/>
        <end position="269"/>
    </location>
</feature>
<feature type="compositionally biased region" description="Basic and acidic residues" evidence="10">
    <location>
        <begin position="458"/>
        <end position="467"/>
    </location>
</feature>
<evidence type="ECO:0000256" key="6">
    <source>
        <dbReference type="ARBA" id="ARBA00023136"/>
    </source>
</evidence>
<dbReference type="PRINTS" id="PR01012">
    <property type="entry name" value="NRPEPTIDEYR"/>
</dbReference>
<evidence type="ECO:0000313" key="13">
    <source>
        <dbReference type="EnsemblMetazoa" id="XP_038074499.1"/>
    </source>
</evidence>
<feature type="region of interest" description="Disordered" evidence="10">
    <location>
        <begin position="411"/>
        <end position="586"/>
    </location>
</feature>
<evidence type="ECO:0000256" key="7">
    <source>
        <dbReference type="ARBA" id="ARBA00023170"/>
    </source>
</evidence>
<evidence type="ECO:0000256" key="11">
    <source>
        <dbReference type="SAM" id="Phobius"/>
    </source>
</evidence>
<evidence type="ECO:0000256" key="5">
    <source>
        <dbReference type="ARBA" id="ARBA00023040"/>
    </source>
</evidence>
<evidence type="ECO:0000256" key="3">
    <source>
        <dbReference type="ARBA" id="ARBA00022692"/>
    </source>
</evidence>
<reference evidence="13" key="1">
    <citation type="submission" date="2022-11" db="UniProtKB">
        <authorList>
            <consortium name="EnsemblMetazoa"/>
        </authorList>
    </citation>
    <scope>IDENTIFICATION</scope>
</reference>
<dbReference type="SMART" id="SM01381">
    <property type="entry name" value="7TM_GPCR_Srsx"/>
    <property type="match status" value="1"/>
</dbReference>
<feature type="compositionally biased region" description="Acidic residues" evidence="10">
    <location>
        <begin position="513"/>
        <end position="524"/>
    </location>
</feature>
<evidence type="ECO:0000256" key="10">
    <source>
        <dbReference type="SAM" id="MobiDB-lite"/>
    </source>
</evidence>
<feature type="compositionally biased region" description="Polar residues" evidence="10">
    <location>
        <begin position="576"/>
        <end position="586"/>
    </location>
</feature>
<accession>A0A914BEJ5</accession>
<evidence type="ECO:0000313" key="14">
    <source>
        <dbReference type="Proteomes" id="UP000887568"/>
    </source>
</evidence>
<comment type="subcellular location">
    <subcellularLocation>
        <location evidence="1">Membrane</location>
        <topology evidence="1">Multi-pass membrane protein</topology>
    </subcellularLocation>
</comment>
<feature type="transmembrane region" description="Helical" evidence="11">
    <location>
        <begin position="68"/>
        <end position="94"/>
    </location>
</feature>
<evidence type="ECO:0000256" key="4">
    <source>
        <dbReference type="ARBA" id="ARBA00022989"/>
    </source>
</evidence>
<keyword evidence="14" id="KW-1185">Reference proteome</keyword>
<dbReference type="PROSITE" id="PS00237">
    <property type="entry name" value="G_PROTEIN_RECEP_F1_1"/>
    <property type="match status" value="1"/>
</dbReference>
<dbReference type="PANTHER" id="PTHR45695">
    <property type="entry name" value="LEUCOKININ RECEPTOR-RELATED"/>
    <property type="match status" value="1"/>
</dbReference>
<dbReference type="InterPro" id="IPR000276">
    <property type="entry name" value="GPCR_Rhodpsn"/>
</dbReference>
<feature type="transmembrane region" description="Helical" evidence="11">
    <location>
        <begin position="188"/>
        <end position="208"/>
    </location>
</feature>
<dbReference type="CDD" id="cd14993">
    <property type="entry name" value="7tmA_CCKR-like"/>
    <property type="match status" value="1"/>
</dbReference>
<dbReference type="EnsemblMetazoa" id="XM_038218571.1">
    <property type="protein sequence ID" value="XP_038074499.1"/>
    <property type="gene ID" value="LOC119742550"/>
</dbReference>
<dbReference type="Proteomes" id="UP000887568">
    <property type="component" value="Unplaced"/>
</dbReference>
<feature type="compositionally biased region" description="Polar residues" evidence="10">
    <location>
        <begin position="468"/>
        <end position="509"/>
    </location>
</feature>
<dbReference type="Pfam" id="PF00001">
    <property type="entry name" value="7tm_1"/>
    <property type="match status" value="1"/>
</dbReference>
<dbReference type="GeneID" id="119742550"/>
<evidence type="ECO:0000256" key="1">
    <source>
        <dbReference type="ARBA" id="ARBA00004141"/>
    </source>
</evidence>
<dbReference type="OMA" id="WNNTQYS"/>
<dbReference type="AlphaFoldDB" id="A0A914BEJ5"/>
<feature type="transmembrane region" description="Helical" evidence="11">
    <location>
        <begin position="106"/>
        <end position="125"/>
    </location>
</feature>
<dbReference type="PRINTS" id="PR00237">
    <property type="entry name" value="GPCRRHODOPSN"/>
</dbReference>
<proteinExistence type="inferred from homology"/>
<evidence type="ECO:0000259" key="12">
    <source>
        <dbReference type="PROSITE" id="PS50262"/>
    </source>
</evidence>
<keyword evidence="7 9" id="KW-0675">Receptor</keyword>
<dbReference type="GO" id="GO:0004983">
    <property type="term" value="F:neuropeptide Y receptor activity"/>
    <property type="evidence" value="ECO:0007669"/>
    <property type="project" value="InterPro"/>
</dbReference>
<feature type="transmembrane region" description="Helical" evidence="11">
    <location>
        <begin position="292"/>
        <end position="316"/>
    </location>
</feature>
<dbReference type="PANTHER" id="PTHR45695:SF15">
    <property type="entry name" value="OPSIN RH2"/>
    <property type="match status" value="1"/>
</dbReference>
<organism evidence="13 14">
    <name type="scientific">Patiria miniata</name>
    <name type="common">Bat star</name>
    <name type="synonym">Asterina miniata</name>
    <dbReference type="NCBI Taxonomy" id="46514"/>
    <lineage>
        <taxon>Eukaryota</taxon>
        <taxon>Metazoa</taxon>
        <taxon>Echinodermata</taxon>
        <taxon>Eleutherozoa</taxon>
        <taxon>Asterozoa</taxon>
        <taxon>Asteroidea</taxon>
        <taxon>Valvatacea</taxon>
        <taxon>Valvatida</taxon>
        <taxon>Asterinidae</taxon>
        <taxon>Patiria</taxon>
    </lineage>
</organism>
<keyword evidence="3 9" id="KW-0812">Transmembrane</keyword>
<comment type="similarity">
    <text evidence="2 9">Belongs to the G-protein coupled receptor 1 family.</text>
</comment>
<dbReference type="GO" id="GO:0005886">
    <property type="term" value="C:plasma membrane"/>
    <property type="evidence" value="ECO:0007669"/>
    <property type="project" value="TreeGrafter"/>
</dbReference>